<keyword evidence="6" id="KW-0482">Metalloprotease</keyword>
<reference evidence="10" key="2">
    <citation type="submission" date="2025-08" db="UniProtKB">
        <authorList>
            <consortium name="Ensembl"/>
        </authorList>
    </citation>
    <scope>IDENTIFICATION</scope>
</reference>
<evidence type="ECO:0000313" key="11">
    <source>
        <dbReference type="Proteomes" id="UP000472264"/>
    </source>
</evidence>
<keyword evidence="7" id="KW-0472">Membrane</keyword>
<dbReference type="InterPro" id="IPR008753">
    <property type="entry name" value="Peptidase_M13_N"/>
</dbReference>
<feature type="transmembrane region" description="Helical" evidence="7">
    <location>
        <begin position="21"/>
        <end position="47"/>
    </location>
</feature>
<dbReference type="PANTHER" id="PTHR11733">
    <property type="entry name" value="ZINC METALLOPROTEASE FAMILY M13 NEPRILYSIN-RELATED"/>
    <property type="match status" value="1"/>
</dbReference>
<organism evidence="10 11">
    <name type="scientific">Echeneis naucrates</name>
    <name type="common">Live sharksucker</name>
    <dbReference type="NCBI Taxonomy" id="173247"/>
    <lineage>
        <taxon>Eukaryota</taxon>
        <taxon>Metazoa</taxon>
        <taxon>Chordata</taxon>
        <taxon>Craniata</taxon>
        <taxon>Vertebrata</taxon>
        <taxon>Euteleostomi</taxon>
        <taxon>Actinopterygii</taxon>
        <taxon>Neopterygii</taxon>
        <taxon>Teleostei</taxon>
        <taxon>Neoteleostei</taxon>
        <taxon>Acanthomorphata</taxon>
        <taxon>Carangaria</taxon>
        <taxon>Carangiformes</taxon>
        <taxon>Echeneidae</taxon>
        <taxon>Echeneis</taxon>
    </lineage>
</organism>
<dbReference type="OMA" id="DDAPNYG"/>
<dbReference type="Pfam" id="PF01431">
    <property type="entry name" value="Peptidase_M13"/>
    <property type="match status" value="1"/>
</dbReference>
<keyword evidence="7" id="KW-0812">Transmembrane</keyword>
<dbReference type="InParanoid" id="A0A665UQX8"/>
<dbReference type="Ensembl" id="ENSENLT00000022408.1">
    <property type="protein sequence ID" value="ENSENLP00000021659.1"/>
    <property type="gene ID" value="ENSENLG00000009831.1"/>
</dbReference>
<evidence type="ECO:0000259" key="9">
    <source>
        <dbReference type="Pfam" id="PF05649"/>
    </source>
</evidence>
<reference evidence="10" key="3">
    <citation type="submission" date="2025-09" db="UniProtKB">
        <authorList>
            <consortium name="Ensembl"/>
        </authorList>
    </citation>
    <scope>IDENTIFICATION</scope>
</reference>
<dbReference type="PANTHER" id="PTHR11733:SF141">
    <property type="entry name" value="MEMBRANE METALLO-ENDOPEPTIDASE-LIKE 1"/>
    <property type="match status" value="1"/>
</dbReference>
<evidence type="ECO:0000256" key="4">
    <source>
        <dbReference type="ARBA" id="ARBA00022801"/>
    </source>
</evidence>
<evidence type="ECO:0000256" key="5">
    <source>
        <dbReference type="ARBA" id="ARBA00022833"/>
    </source>
</evidence>
<dbReference type="FunCoup" id="A0A665UQX8">
    <property type="interactions" value="12"/>
</dbReference>
<dbReference type="Proteomes" id="UP000472264">
    <property type="component" value="Chromosome 5"/>
</dbReference>
<proteinExistence type="predicted"/>
<gene>
    <name evidence="10" type="primary">mmel1</name>
</gene>
<keyword evidence="4" id="KW-0378">Hydrolase</keyword>
<dbReference type="GO" id="GO:0004222">
    <property type="term" value="F:metalloendopeptidase activity"/>
    <property type="evidence" value="ECO:0007669"/>
    <property type="project" value="InterPro"/>
</dbReference>
<evidence type="ECO:0000313" key="10">
    <source>
        <dbReference type="Ensembl" id="ENSENLP00000021659.1"/>
    </source>
</evidence>
<evidence type="ECO:0000256" key="7">
    <source>
        <dbReference type="SAM" id="Phobius"/>
    </source>
</evidence>
<keyword evidence="11" id="KW-1185">Reference proteome</keyword>
<dbReference type="GO" id="GO:0046872">
    <property type="term" value="F:metal ion binding"/>
    <property type="evidence" value="ECO:0007669"/>
    <property type="project" value="UniProtKB-KW"/>
</dbReference>
<evidence type="ECO:0000256" key="2">
    <source>
        <dbReference type="ARBA" id="ARBA00022670"/>
    </source>
</evidence>
<keyword evidence="7" id="KW-1133">Transmembrane helix</keyword>
<keyword evidence="3" id="KW-0479">Metal-binding</keyword>
<dbReference type="InterPro" id="IPR018497">
    <property type="entry name" value="Peptidase_M13_C"/>
</dbReference>
<evidence type="ECO:0000256" key="3">
    <source>
        <dbReference type="ARBA" id="ARBA00022723"/>
    </source>
</evidence>
<comment type="cofactor">
    <cofactor evidence="1">
        <name>Zn(2+)</name>
        <dbReference type="ChEBI" id="CHEBI:29105"/>
    </cofactor>
</comment>
<feature type="domain" description="Peptidase M13 N-terminal" evidence="9">
    <location>
        <begin position="90"/>
        <end position="487"/>
    </location>
</feature>
<dbReference type="GO" id="GO:0005886">
    <property type="term" value="C:plasma membrane"/>
    <property type="evidence" value="ECO:0007669"/>
    <property type="project" value="TreeGrafter"/>
</dbReference>
<dbReference type="GO" id="GO:0016485">
    <property type="term" value="P:protein processing"/>
    <property type="evidence" value="ECO:0007669"/>
    <property type="project" value="TreeGrafter"/>
</dbReference>
<keyword evidence="2" id="KW-0645">Protease</keyword>
<dbReference type="InterPro" id="IPR000718">
    <property type="entry name" value="Peptidase_M13"/>
</dbReference>
<dbReference type="Pfam" id="PF05649">
    <property type="entry name" value="Peptidase_M13_N"/>
    <property type="match status" value="1"/>
</dbReference>
<evidence type="ECO:0000259" key="8">
    <source>
        <dbReference type="Pfam" id="PF01431"/>
    </source>
</evidence>
<evidence type="ECO:0000256" key="1">
    <source>
        <dbReference type="ARBA" id="ARBA00001947"/>
    </source>
</evidence>
<dbReference type="InterPro" id="IPR024079">
    <property type="entry name" value="MetalloPept_cat_dom_sf"/>
</dbReference>
<dbReference type="Gene3D" id="1.10.1380.10">
    <property type="entry name" value="Neutral endopeptidase , domain2"/>
    <property type="match status" value="1"/>
</dbReference>
<name>A0A665UQX8_ECHNA</name>
<dbReference type="PRINTS" id="PR00786">
    <property type="entry name" value="NEPRILYSIN"/>
</dbReference>
<keyword evidence="5" id="KW-0862">Zinc</keyword>
<dbReference type="AlphaFoldDB" id="A0A665UQX8"/>
<reference evidence="10" key="1">
    <citation type="submission" date="2021-04" db="EMBL/GenBank/DDBJ databases">
        <authorList>
            <consortium name="Wellcome Sanger Institute Data Sharing"/>
        </authorList>
    </citation>
    <scope>NUCLEOTIDE SEQUENCE [LARGE SCALE GENOMIC DNA]</scope>
</reference>
<dbReference type="PROSITE" id="PS51885">
    <property type="entry name" value="NEPRILYSIN"/>
    <property type="match status" value="1"/>
</dbReference>
<evidence type="ECO:0000256" key="6">
    <source>
        <dbReference type="ARBA" id="ARBA00023049"/>
    </source>
</evidence>
<dbReference type="InterPro" id="IPR042089">
    <property type="entry name" value="Peptidase_M13_dom_2"/>
</dbReference>
<sequence>MGKSESQMDIMGKSSKPGKRRWTVAEIGLSVLLLVVSCALAWLVVLYTSAVKGNGSVRLTVERSRSYISHEVSPYSAARLLQNMDTSVKPCDNFYQYACGGWLERHVIPETSSRHSVFDILRDKLEIVLKGVLEMENEQDRDAIRKAKILYSSCMNESLIEHRDSQPLLKLIENIGDWPVATDDWNKETWSLEDTLATLTARFHKKVLLDMYVWTDDRDSLRHIIYIDQPGLGMPSRDYYFNDGNYKKVREAYLHFMVSIAKITREDRNLTQDDDHVWEEMMQVLELETDIANATSPSEERQDVTVLYNKMTLGELQNTFSFNGFNWTRFIQGVLSSVSIEVQLEEEVVVYSSPYLEKMNDVLSKHSARTMQNYLTWQLIVDRVNSLSHRFKDARARYRKTLYGTTVEDAWWRECVRYVQNSMENAVGALYVRETFAGESKRMVSDLISKIQKAYVETLEELSWMDAPSKEKAREKAMAIKEHIGYPDHILQENNQKLDQEYSHLNFSEEHYFENILENLRSEAQKSLKKLREPVDPDLWIIGAAVVNAFYSPNRNQIVFPAGILQPPFFSKHQHQALNFGGIGMVIGHEITHGFDDNGRNFDKDGNMLNWWSNYSAEHFKEQSQCMVQQYGNFNWKLAGGQNVSGISTLGENIADNGGVRQAYKAYLKWVEMEGEEHFLPGLDMDHKQLFFLNFAQVWCGAYRPEYASQSIKTDSHSPLEYRVLGSLQNFEAFSEAFQCQKGSTMNPELKCRVW</sequence>
<dbReference type="SUPFAM" id="SSF55486">
    <property type="entry name" value="Metalloproteases ('zincins'), catalytic domain"/>
    <property type="match status" value="1"/>
</dbReference>
<accession>A0A665UQX8</accession>
<dbReference type="Gene3D" id="3.40.390.10">
    <property type="entry name" value="Collagenase (Catalytic Domain)"/>
    <property type="match status" value="1"/>
</dbReference>
<feature type="domain" description="Peptidase M13 C-terminal" evidence="8">
    <location>
        <begin position="548"/>
        <end position="754"/>
    </location>
</feature>
<dbReference type="CDD" id="cd08662">
    <property type="entry name" value="M13"/>
    <property type="match status" value="1"/>
</dbReference>
<protein>
    <submittedName>
        <fullName evidence="10">Membrane metallo-endopeptidase-like 1</fullName>
    </submittedName>
</protein>